<protein>
    <submittedName>
        <fullName evidence="1">Lytic transglycosylase domain-containing protein</fullName>
    </submittedName>
</protein>
<dbReference type="AlphaFoldDB" id="A0A857C523"/>
<gene>
    <name evidence="1" type="ORF">GH266_05235</name>
</gene>
<dbReference type="KEGG" id="siw:GH266_05235"/>
<evidence type="ECO:0000313" key="1">
    <source>
        <dbReference type="EMBL" id="QGZ33969.1"/>
    </source>
</evidence>
<dbReference type="Gene3D" id="1.10.530.10">
    <property type="match status" value="1"/>
</dbReference>
<dbReference type="Proteomes" id="UP000435648">
    <property type="component" value="Chromosome"/>
</dbReference>
<dbReference type="InterPro" id="IPR023346">
    <property type="entry name" value="Lysozyme-like_dom_sf"/>
</dbReference>
<dbReference type="RefSeq" id="WP_158192959.1">
    <property type="nucleotide sequence ID" value="NZ_CP046908.1"/>
</dbReference>
<dbReference type="EMBL" id="CP046908">
    <property type="protein sequence ID" value="QGZ33969.1"/>
    <property type="molecule type" value="Genomic_DNA"/>
</dbReference>
<reference evidence="1 2" key="1">
    <citation type="submission" date="2019-12" db="EMBL/GenBank/DDBJ databases">
        <title>The genome of Stappia indica PHM037.</title>
        <authorList>
            <person name="Kacar D."/>
            <person name="Galan B."/>
            <person name="Canedo L."/>
            <person name="Rodriguez P."/>
            <person name="de la Calle F."/>
            <person name="Garcia J.L."/>
        </authorList>
    </citation>
    <scope>NUCLEOTIDE SEQUENCE [LARGE SCALE GENOMIC DNA]</scope>
    <source>
        <strain evidence="1 2">PHM037</strain>
    </source>
</reference>
<dbReference type="OrthoDB" id="9805070at2"/>
<evidence type="ECO:0000313" key="2">
    <source>
        <dbReference type="Proteomes" id="UP000435648"/>
    </source>
</evidence>
<name>A0A857C523_9HYPH</name>
<dbReference type="SUPFAM" id="SSF53955">
    <property type="entry name" value="Lysozyme-like"/>
    <property type="match status" value="1"/>
</dbReference>
<accession>A0A857C523</accession>
<proteinExistence type="predicted"/>
<sequence length="359" mass="38556">MKVGEPISIASRIEQAFQSASTTTGTSFEYLVKTAKRESNFVETARARTSSATGLFQFIESTWLETLKESGGRHGLGQYADQIERTANGKYRVADPAMRETILDLRNDANIASMMAGELTQKNASYLTDKLGRPPSEGELYIAHFLGAGGAHKLISLAQSQPDLAADQVFSRQAKANKPIFYDRSGARSVSEVYANLISKHSGPMPALPGAGGTMVAARPETKPAAGSELAYNAGGERSASDAPTSRVLTAWSATDDISSPFHALFRNGMEARRVSFDSRFTSAFAAQEAGQAEALERAAARLEAASSSDAYAERRSRVLVEASGGQRTASLVRSQPMDLTGFLNYQPTFAQRELLPPV</sequence>
<organism evidence="1 2">
    <name type="scientific">Stappia indica</name>
    <dbReference type="NCBI Taxonomy" id="538381"/>
    <lineage>
        <taxon>Bacteria</taxon>
        <taxon>Pseudomonadati</taxon>
        <taxon>Pseudomonadota</taxon>
        <taxon>Alphaproteobacteria</taxon>
        <taxon>Hyphomicrobiales</taxon>
        <taxon>Stappiaceae</taxon>
        <taxon>Stappia</taxon>
    </lineage>
</organism>